<dbReference type="EMBL" id="ACLA01000013">
    <property type="protein sequence ID" value="EEQ48659.1"/>
    <property type="molecule type" value="Genomic_DNA"/>
</dbReference>
<sequence>MAFAKSSPIPMEFVVTVFGIQLVPLSQFLDNIIQELEVQAAFFGTLVTFLISGGEFDAIGHSSNAIFKSSMLS</sequence>
<dbReference type="HOGENOM" id="CLU_2702731_0_0_9"/>
<organism evidence="1 2">
    <name type="scientific">Selenomonas flueggei ATCC 43531</name>
    <dbReference type="NCBI Taxonomy" id="638302"/>
    <lineage>
        <taxon>Bacteria</taxon>
        <taxon>Bacillati</taxon>
        <taxon>Bacillota</taxon>
        <taxon>Negativicutes</taxon>
        <taxon>Selenomonadales</taxon>
        <taxon>Selenomonadaceae</taxon>
        <taxon>Selenomonas</taxon>
    </lineage>
</organism>
<gene>
    <name evidence="1" type="ORF">HMPREF0908_0941</name>
</gene>
<reference evidence="1 2" key="1">
    <citation type="submission" date="2009-04" db="EMBL/GenBank/DDBJ databases">
        <authorList>
            <person name="Qin X."/>
            <person name="Bachman B."/>
            <person name="Battles P."/>
            <person name="Bell A."/>
            <person name="Bess C."/>
            <person name="Bickham C."/>
            <person name="Chaboub L."/>
            <person name="Chen D."/>
            <person name="Coyle M."/>
            <person name="Deiros D.R."/>
            <person name="Dinh H."/>
            <person name="Forbes L."/>
            <person name="Fowler G."/>
            <person name="Francisco L."/>
            <person name="Fu Q."/>
            <person name="Gubbala S."/>
            <person name="Hale W."/>
            <person name="Han Y."/>
            <person name="Hemphill L."/>
            <person name="Highlander S.K."/>
            <person name="Hirani K."/>
            <person name="Hogues M."/>
            <person name="Jackson L."/>
            <person name="Jakkamsetti A."/>
            <person name="Javaid M."/>
            <person name="Jiang H."/>
            <person name="Korchina V."/>
            <person name="Kovar C."/>
            <person name="Lara F."/>
            <person name="Lee S."/>
            <person name="Mata R."/>
            <person name="Mathew T."/>
            <person name="Moen C."/>
            <person name="Morales K."/>
            <person name="Munidasa M."/>
            <person name="Nazareth L."/>
            <person name="Ngo R."/>
            <person name="Nguyen L."/>
            <person name="Okwuonu G."/>
            <person name="Ongeri F."/>
            <person name="Patil S."/>
            <person name="Petrosino J."/>
            <person name="Pham C."/>
            <person name="Pham P."/>
            <person name="Pu L.-L."/>
            <person name="Puazo M."/>
            <person name="Raj R."/>
            <person name="Reid J."/>
            <person name="Rouhana J."/>
            <person name="Saada N."/>
            <person name="Shang Y."/>
            <person name="Simmons D."/>
            <person name="Thornton R."/>
            <person name="Warren J."/>
            <person name="Weissenberger G."/>
            <person name="Zhang J."/>
            <person name="Zhang L."/>
            <person name="Zhou C."/>
            <person name="Zhu D."/>
            <person name="Muzny D."/>
            <person name="Worley K."/>
            <person name="Gibbs R."/>
        </authorList>
    </citation>
    <scope>NUCLEOTIDE SEQUENCE [LARGE SCALE GENOMIC DNA]</scope>
    <source>
        <strain evidence="1 2">ATCC 43531</strain>
    </source>
</reference>
<proteinExistence type="predicted"/>
<evidence type="ECO:0000313" key="1">
    <source>
        <dbReference type="EMBL" id="EEQ48659.1"/>
    </source>
</evidence>
<dbReference type="Proteomes" id="UP000005309">
    <property type="component" value="Unassembled WGS sequence"/>
</dbReference>
<evidence type="ECO:0000313" key="2">
    <source>
        <dbReference type="Proteomes" id="UP000005309"/>
    </source>
</evidence>
<name>C4V347_9FIRM</name>
<protein>
    <submittedName>
        <fullName evidence="1">Uncharacterized protein</fullName>
    </submittedName>
</protein>
<dbReference type="AlphaFoldDB" id="C4V347"/>
<keyword evidence="2" id="KW-1185">Reference proteome</keyword>
<comment type="caution">
    <text evidence="1">The sequence shown here is derived from an EMBL/GenBank/DDBJ whole genome shotgun (WGS) entry which is preliminary data.</text>
</comment>
<accession>C4V347</accession>